<keyword evidence="11" id="KW-1185">Reference proteome</keyword>
<dbReference type="OrthoDB" id="9775735at2"/>
<comment type="similarity">
    <text evidence="2">Belongs to the BCCT transporter (TC 2.A.15) family.</text>
</comment>
<organism evidence="10 11">
    <name type="scientific">Corynebacterium ureicelerivorans</name>
    <dbReference type="NCBI Taxonomy" id="401472"/>
    <lineage>
        <taxon>Bacteria</taxon>
        <taxon>Bacillati</taxon>
        <taxon>Actinomycetota</taxon>
        <taxon>Actinomycetes</taxon>
        <taxon>Mycobacteriales</taxon>
        <taxon>Corynebacteriaceae</taxon>
        <taxon>Corynebacterium</taxon>
    </lineage>
</organism>
<evidence type="ECO:0000256" key="7">
    <source>
        <dbReference type="ARBA" id="ARBA00023136"/>
    </source>
</evidence>
<dbReference type="EMBL" id="CP009215">
    <property type="protein sequence ID" value="AIL96536.1"/>
    <property type="molecule type" value="Genomic_DNA"/>
</dbReference>
<dbReference type="PANTHER" id="PTHR30047:SF7">
    <property type="entry name" value="HIGH-AFFINITY CHOLINE TRANSPORT PROTEIN"/>
    <property type="match status" value="1"/>
</dbReference>
<feature type="transmembrane region" description="Helical" evidence="9">
    <location>
        <begin position="319"/>
        <end position="339"/>
    </location>
</feature>
<name>A0A077HJ87_9CORY</name>
<evidence type="ECO:0000256" key="6">
    <source>
        <dbReference type="ARBA" id="ARBA00022989"/>
    </source>
</evidence>
<evidence type="ECO:0000313" key="10">
    <source>
        <dbReference type="EMBL" id="AIL96536.1"/>
    </source>
</evidence>
<feature type="compositionally biased region" description="Basic and acidic residues" evidence="8">
    <location>
        <begin position="1"/>
        <end position="19"/>
    </location>
</feature>
<evidence type="ECO:0000256" key="9">
    <source>
        <dbReference type="SAM" id="Phobius"/>
    </source>
</evidence>
<protein>
    <submittedName>
        <fullName evidence="10">Glycine/betaine ABC transporter</fullName>
    </submittedName>
</protein>
<feature type="transmembrane region" description="Helical" evidence="9">
    <location>
        <begin position="67"/>
        <end position="88"/>
    </location>
</feature>
<evidence type="ECO:0000256" key="3">
    <source>
        <dbReference type="ARBA" id="ARBA00022448"/>
    </source>
</evidence>
<gene>
    <name evidence="10" type="ORF">CUREI_03820</name>
</gene>
<evidence type="ECO:0000256" key="1">
    <source>
        <dbReference type="ARBA" id="ARBA00004651"/>
    </source>
</evidence>
<dbReference type="PANTHER" id="PTHR30047">
    <property type="entry name" value="HIGH-AFFINITY CHOLINE TRANSPORT PROTEIN-RELATED"/>
    <property type="match status" value="1"/>
</dbReference>
<evidence type="ECO:0000313" key="11">
    <source>
        <dbReference type="Proteomes" id="UP000028939"/>
    </source>
</evidence>
<dbReference type="InterPro" id="IPR018093">
    <property type="entry name" value="BCCT_CS"/>
</dbReference>
<feature type="transmembrane region" description="Helical" evidence="9">
    <location>
        <begin position="406"/>
        <end position="424"/>
    </location>
</feature>
<dbReference type="GO" id="GO:0005886">
    <property type="term" value="C:plasma membrane"/>
    <property type="evidence" value="ECO:0007669"/>
    <property type="project" value="UniProtKB-SubCell"/>
</dbReference>
<comment type="subcellular location">
    <subcellularLocation>
        <location evidence="1">Cell membrane</location>
        <topology evidence="1">Multi-pass membrane protein</topology>
    </subcellularLocation>
</comment>
<dbReference type="Gene3D" id="1.20.5.430">
    <property type="match status" value="1"/>
</dbReference>
<keyword evidence="3" id="KW-0813">Transport</keyword>
<dbReference type="HOGENOM" id="CLU_010118_4_0_11"/>
<feature type="transmembrane region" description="Helical" evidence="9">
    <location>
        <begin position="108"/>
        <end position="128"/>
    </location>
</feature>
<feature type="transmembrane region" description="Helical" evidence="9">
    <location>
        <begin position="287"/>
        <end position="307"/>
    </location>
</feature>
<dbReference type="GO" id="GO:0022857">
    <property type="term" value="F:transmembrane transporter activity"/>
    <property type="evidence" value="ECO:0007669"/>
    <property type="project" value="InterPro"/>
</dbReference>
<feature type="transmembrane region" description="Helical" evidence="9">
    <location>
        <begin position="149"/>
        <end position="168"/>
    </location>
</feature>
<keyword evidence="4" id="KW-1003">Cell membrane</keyword>
<dbReference type="PROSITE" id="PS01303">
    <property type="entry name" value="BCCT"/>
    <property type="match status" value="1"/>
</dbReference>
<evidence type="ECO:0000256" key="4">
    <source>
        <dbReference type="ARBA" id="ARBA00022475"/>
    </source>
</evidence>
<evidence type="ECO:0000256" key="2">
    <source>
        <dbReference type="ARBA" id="ARBA00005658"/>
    </source>
</evidence>
<dbReference type="Proteomes" id="UP000028939">
    <property type="component" value="Chromosome"/>
</dbReference>
<dbReference type="AlphaFoldDB" id="A0A077HJ87"/>
<feature type="region of interest" description="Disordered" evidence="8">
    <location>
        <begin position="1"/>
        <end position="27"/>
    </location>
</feature>
<feature type="region of interest" description="Disordered" evidence="8">
    <location>
        <begin position="40"/>
        <end position="60"/>
    </location>
</feature>
<keyword evidence="5 9" id="KW-0812">Transmembrane</keyword>
<proteinExistence type="inferred from homology"/>
<feature type="transmembrane region" description="Helical" evidence="9">
    <location>
        <begin position="203"/>
        <end position="221"/>
    </location>
</feature>
<dbReference type="KEGG" id="cuv:CUREI_03820"/>
<evidence type="ECO:0000256" key="8">
    <source>
        <dbReference type="SAM" id="MobiDB-lite"/>
    </source>
</evidence>
<dbReference type="RefSeq" id="WP_038610562.1">
    <property type="nucleotide sequence ID" value="NZ_CP009215.1"/>
</dbReference>
<dbReference type="InterPro" id="IPR000060">
    <property type="entry name" value="BCCT_transptr"/>
</dbReference>
<feature type="transmembrane region" description="Helical" evidence="9">
    <location>
        <begin position="242"/>
        <end position="267"/>
    </location>
</feature>
<keyword evidence="7 9" id="KW-0472">Membrane</keyword>
<dbReference type="STRING" id="401472.CUREI_03820"/>
<sequence>MSQRDLHRDPHDPGAEPRSTDPIQTNDSSAVGQLAALLRADRDGVQPEYTDPEESVERAADAEDAPVNWGIVIPLAVIVAAVVGWGLAAPDSFSAFADSAFSWVIENLGWAFVLGGTIFVAFVIVIALSGFGRIRLGSADERPEFKTTSWIAMMFAAGMGIGLMFYGASEPLAMYLDGVPGHNEHEVGTAMAQTMFHWTLHPWAVYAILGLAIAYSTFRLGRKQLLSSAFIPLIGEKAANGWLGKLIDGFAVFATIFGTACSLGLGALQISSGLEASGFVDNPSTKLTIGIVTVLTLAFLLSAMSGVSKGIQWLSNANMVIAAILAIFVFVLGPTVAQLNMLPTAVGSYLQNFFEMAARTAESSDGQAGEFLSGWTIFYWAWWISWSPFVGTFLARISRGRTVREFCLGVMLVPAGLSTVWFAIFGGTAIKMEQAGESIVGDGSNEEQLFNLLHSLPGGYIMGVFALILLGTFFITSADSASTVMASMTQSGKTEAKPWLAAMWGLATAFVGLTLLISGGSDALNSLQSVTIVAATPFLFILIALMFAIVKDMSNDTIYLDKKEQERFARQLAIERRMHRDQAQLDARREQVKGMLQTRRK</sequence>
<feature type="transmembrane region" description="Helical" evidence="9">
    <location>
        <begin position="499"/>
        <end position="518"/>
    </location>
</feature>
<dbReference type="Pfam" id="PF02028">
    <property type="entry name" value="BCCT"/>
    <property type="match status" value="1"/>
</dbReference>
<accession>A0A077HJ87</accession>
<dbReference type="NCBIfam" id="TIGR00842">
    <property type="entry name" value="bcct"/>
    <property type="match status" value="1"/>
</dbReference>
<feature type="transmembrane region" description="Helical" evidence="9">
    <location>
        <begin position="377"/>
        <end position="394"/>
    </location>
</feature>
<reference evidence="10 11" key="1">
    <citation type="submission" date="2014-08" db="EMBL/GenBank/DDBJ databases">
        <title>Complete genome sequence of Corynebacterium ureicelerivorans DSM 45051, a lipophilic and urea-splitting isolate from a blood culture of a septicaemia patient.</title>
        <authorList>
            <person name="Tippelt A."/>
            <person name="Albersmeier A."/>
            <person name="Brinkrolf K."/>
            <person name="Ruckert C."/>
            <person name="Tauch A."/>
        </authorList>
    </citation>
    <scope>NUCLEOTIDE SEQUENCE [LARGE SCALE GENOMIC DNA]</scope>
    <source>
        <strain evidence="10 11">IMMIB RIV-2301</strain>
    </source>
</reference>
<keyword evidence="6 9" id="KW-1133">Transmembrane helix</keyword>
<feature type="transmembrane region" description="Helical" evidence="9">
    <location>
        <begin position="459"/>
        <end position="478"/>
    </location>
</feature>
<evidence type="ECO:0000256" key="5">
    <source>
        <dbReference type="ARBA" id="ARBA00022692"/>
    </source>
</evidence>
<feature type="transmembrane region" description="Helical" evidence="9">
    <location>
        <begin position="530"/>
        <end position="550"/>
    </location>
</feature>